<dbReference type="SUPFAM" id="SSF51735">
    <property type="entry name" value="NAD(P)-binding Rossmann-fold domains"/>
    <property type="match status" value="1"/>
</dbReference>
<dbReference type="NCBIfam" id="NF006189">
    <property type="entry name" value="PRK08324.1-3"/>
    <property type="match status" value="1"/>
</dbReference>
<dbReference type="SMART" id="SM01007">
    <property type="entry name" value="Aldolase_II"/>
    <property type="match status" value="1"/>
</dbReference>
<dbReference type="RefSeq" id="WP_207332430.1">
    <property type="nucleotide sequence ID" value="NZ_JAFMYW010000011.1"/>
</dbReference>
<dbReference type="Pfam" id="PF00106">
    <property type="entry name" value="adh_short"/>
    <property type="match status" value="1"/>
</dbReference>
<evidence type="ECO:0000256" key="2">
    <source>
        <dbReference type="ARBA" id="ARBA00023002"/>
    </source>
</evidence>
<dbReference type="EMBL" id="JAFMYW010000011">
    <property type="protein sequence ID" value="MBO0952487.1"/>
    <property type="molecule type" value="Genomic_DNA"/>
</dbReference>
<dbReference type="Pfam" id="PF00596">
    <property type="entry name" value="Aldolase_II"/>
    <property type="match status" value="1"/>
</dbReference>
<dbReference type="NCBIfam" id="NF006191">
    <property type="entry name" value="PRK08324.1-5"/>
    <property type="match status" value="1"/>
</dbReference>
<evidence type="ECO:0000313" key="5">
    <source>
        <dbReference type="Proteomes" id="UP000664628"/>
    </source>
</evidence>
<organism evidence="4 5">
    <name type="scientific">Fibrella forsythiae</name>
    <dbReference type="NCBI Taxonomy" id="2817061"/>
    <lineage>
        <taxon>Bacteria</taxon>
        <taxon>Pseudomonadati</taxon>
        <taxon>Bacteroidota</taxon>
        <taxon>Cytophagia</taxon>
        <taxon>Cytophagales</taxon>
        <taxon>Spirosomataceae</taxon>
        <taxon>Fibrella</taxon>
    </lineage>
</organism>
<sequence length="715" mass="77341">MLNQTHVFNHVSYLWDEAKAAELATGEPHDREVALLIYRSNLLGADLRLTNYGGGNTSCKAMANDPLTGQPTEVMWVKGSGGDIGTLTRSGLAALYVDRLRSLEGIYKGIEQEDEMVELFNYCLYDLASKAPSIDTPLHGFLPFAHIDHLHPDAAIAIAAAKDGKRITQELFNGQIGWVDWQKPGFDLGLQLRNCLEENAANGIQLRGIMLGSHGLFTWGDTAYESYINTLEVVERCAEYIEANTGKKGPVFGGQRIESAAPEARKEQAAQLAPILRGLCSSERHMIGHFTDDERVLAFTNSNDLSRLAPLGTSCPDHFLRTKISPLVLELAPDEDISGTAAIQARLTPAFDAYRAMYQNYYDTCKHPNSPAIRDKNPVVLLWPGVGMFTFAKDKQTARVAAEFYINAINVMRGAEAISEYTSLPRQEAFNIEYWLLEEAKLQRMPKPKPLSGKIALVTGSGGGIGKAIAKKFAQEGACVILNDIDEGRLDSSKAEFVKAFGADAVATTTLNVTNAASISDAYKAACLAFGGVDIVVNNAGISISRPIAEHTIEEWDRLYDILVKGQFMVTQAAVTVMRKQKLGGDVINIVSKNALVAGPNNAGYGSAKAAQLHLSRLNAAELGGDHIRVNTVNPDAVISDSNIWAGGWAEGRAKAYGITVAELPAYYAKRTLLNEIILPDDIANACFAFVGGLLSKSTGNVLNVDGGVAMAFVR</sequence>
<evidence type="ECO:0000313" key="4">
    <source>
        <dbReference type="EMBL" id="MBO0952487.1"/>
    </source>
</evidence>
<dbReference type="PANTHER" id="PTHR43669">
    <property type="entry name" value="5-KETO-D-GLUCONATE 5-REDUCTASE"/>
    <property type="match status" value="1"/>
</dbReference>
<comment type="similarity">
    <text evidence="1">Belongs to the short-chain dehydrogenases/reductases (SDR) family.</text>
</comment>
<dbReference type="PRINTS" id="PR00080">
    <property type="entry name" value="SDRFAMILY"/>
</dbReference>
<keyword evidence="2" id="KW-0560">Oxidoreductase</keyword>
<dbReference type="NCBIfam" id="TIGR02632">
    <property type="entry name" value="RhaD_aldol-ADH"/>
    <property type="match status" value="1"/>
</dbReference>
<protein>
    <submittedName>
        <fullName evidence="4">Bifunctional aldolase/short-chain dehydrogenase</fullName>
    </submittedName>
</protein>
<dbReference type="Gene3D" id="3.40.50.720">
    <property type="entry name" value="NAD(P)-binding Rossmann-like Domain"/>
    <property type="match status" value="1"/>
</dbReference>
<evidence type="ECO:0000259" key="3">
    <source>
        <dbReference type="SMART" id="SM01007"/>
    </source>
</evidence>
<dbReference type="InterPro" id="IPR001303">
    <property type="entry name" value="Aldolase_II/adducin_N"/>
</dbReference>
<dbReference type="InterPro" id="IPR002347">
    <property type="entry name" value="SDR_fam"/>
</dbReference>
<reference evidence="4 5" key="1">
    <citation type="submission" date="2021-03" db="EMBL/GenBank/DDBJ databases">
        <title>Fibrella sp. HMF5405 genome sequencing and assembly.</title>
        <authorList>
            <person name="Kang H."/>
            <person name="Kim H."/>
            <person name="Bae S."/>
            <person name="Joh K."/>
        </authorList>
    </citation>
    <scope>NUCLEOTIDE SEQUENCE [LARGE SCALE GENOMIC DNA]</scope>
    <source>
        <strain evidence="4 5">HMF5405</strain>
    </source>
</reference>
<dbReference type="SUPFAM" id="SSF53639">
    <property type="entry name" value="AraD/HMP-PK domain-like"/>
    <property type="match status" value="1"/>
</dbReference>
<dbReference type="PRINTS" id="PR00081">
    <property type="entry name" value="GDHRDH"/>
</dbReference>
<proteinExistence type="inferred from homology"/>
<comment type="caution">
    <text evidence="4">The sequence shown here is derived from an EMBL/GenBank/DDBJ whole genome shotgun (WGS) entry which is preliminary data.</text>
</comment>
<dbReference type="InterPro" id="IPR013454">
    <property type="entry name" value="Bifunc_RhaD/ADH"/>
</dbReference>
<feature type="domain" description="Class II aldolase/adducin N-terminal" evidence="3">
    <location>
        <begin position="35"/>
        <end position="241"/>
    </location>
</feature>
<dbReference type="InterPro" id="IPR036291">
    <property type="entry name" value="NAD(P)-bd_dom_sf"/>
</dbReference>
<accession>A0ABS3JUA0</accession>
<dbReference type="InterPro" id="IPR036409">
    <property type="entry name" value="Aldolase_II/adducin_N_sf"/>
</dbReference>
<dbReference type="PANTHER" id="PTHR43669:SF8">
    <property type="entry name" value="SHORT-CHAIN TYPE DEHYDROGENASE_REDUCTASE-RELATED"/>
    <property type="match status" value="1"/>
</dbReference>
<evidence type="ECO:0000256" key="1">
    <source>
        <dbReference type="ARBA" id="ARBA00006484"/>
    </source>
</evidence>
<dbReference type="Proteomes" id="UP000664628">
    <property type="component" value="Unassembled WGS sequence"/>
</dbReference>
<keyword evidence="5" id="KW-1185">Reference proteome</keyword>
<name>A0ABS3JUA0_9BACT</name>
<gene>
    <name evidence="4" type="ORF">J2I46_28140</name>
</gene>
<dbReference type="Gene3D" id="3.40.225.10">
    <property type="entry name" value="Class II aldolase/adducin N-terminal domain"/>
    <property type="match status" value="1"/>
</dbReference>